<dbReference type="InterPro" id="IPR045357">
    <property type="entry name" value="Aminopeptidase_N-like_N"/>
</dbReference>
<dbReference type="Proteomes" id="UP000294927">
    <property type="component" value="Unassembled WGS sequence"/>
</dbReference>
<evidence type="ECO:0000256" key="10">
    <source>
        <dbReference type="ARBA" id="ARBA00023049"/>
    </source>
</evidence>
<comment type="catalytic activity">
    <reaction evidence="1">
        <text>Release of an N-terminal amino acid, Xaa-|-Yaa- from a peptide, amide or arylamide. Xaa is preferably Ala, but may be most amino acids including Pro (slow action). When a terminal hydrophobic residue is followed by a prolyl residue, the two may be released as an intact Xaa-Pro dipeptide.</text>
        <dbReference type="EC" id="3.4.11.2"/>
    </reaction>
</comment>
<comment type="cofactor">
    <cofactor evidence="2">
        <name>Zn(2+)</name>
        <dbReference type="ChEBI" id="CHEBI:29105"/>
    </cofactor>
</comment>
<feature type="chain" id="PRO_5039113660" description="Aminopeptidase N" evidence="14">
    <location>
        <begin position="24"/>
        <end position="483"/>
    </location>
</feature>
<dbReference type="InterPro" id="IPR050344">
    <property type="entry name" value="Peptidase_M1_aminopeptidases"/>
</dbReference>
<reference evidence="17 18" key="1">
    <citation type="submission" date="2019-03" db="EMBL/GenBank/DDBJ databases">
        <title>Genomic Encyclopedia of Archaeal and Bacterial Type Strains, Phase II (KMG-II): from individual species to whole genera.</title>
        <authorList>
            <person name="Goeker M."/>
        </authorList>
    </citation>
    <scope>NUCLEOTIDE SEQUENCE [LARGE SCALE GENOMIC DNA]</scope>
    <source>
        <strain evidence="17 18">DSM 45499</strain>
    </source>
</reference>
<dbReference type="OrthoDB" id="100605at2"/>
<dbReference type="CDD" id="cd09603">
    <property type="entry name" value="M1_APN_like"/>
    <property type="match status" value="1"/>
</dbReference>
<evidence type="ECO:0000259" key="15">
    <source>
        <dbReference type="Pfam" id="PF01433"/>
    </source>
</evidence>
<keyword evidence="10" id="KW-0482">Metalloprotease</keyword>
<feature type="compositionally biased region" description="Polar residues" evidence="13">
    <location>
        <begin position="30"/>
        <end position="49"/>
    </location>
</feature>
<organism evidence="17 18">
    <name type="scientific">Actinophytocola oryzae</name>
    <dbReference type="NCBI Taxonomy" id="502181"/>
    <lineage>
        <taxon>Bacteria</taxon>
        <taxon>Bacillati</taxon>
        <taxon>Actinomycetota</taxon>
        <taxon>Actinomycetes</taxon>
        <taxon>Pseudonocardiales</taxon>
        <taxon>Pseudonocardiaceae</taxon>
    </lineage>
</organism>
<keyword evidence="7" id="KW-0479">Metal-binding</keyword>
<dbReference type="Pfam" id="PF17900">
    <property type="entry name" value="Peptidase_M1_N"/>
    <property type="match status" value="1"/>
</dbReference>
<evidence type="ECO:0000256" key="8">
    <source>
        <dbReference type="ARBA" id="ARBA00022801"/>
    </source>
</evidence>
<keyword evidence="9" id="KW-0862">Zinc</keyword>
<feature type="region of interest" description="Disordered" evidence="13">
    <location>
        <begin position="25"/>
        <end position="58"/>
    </location>
</feature>
<evidence type="ECO:0000256" key="2">
    <source>
        <dbReference type="ARBA" id="ARBA00001947"/>
    </source>
</evidence>
<dbReference type="EC" id="3.4.11.2" evidence="4"/>
<feature type="domain" description="Aminopeptidase N-like N-terminal" evidence="16">
    <location>
        <begin position="67"/>
        <end position="240"/>
    </location>
</feature>
<evidence type="ECO:0000256" key="14">
    <source>
        <dbReference type="SAM" id="SignalP"/>
    </source>
</evidence>
<evidence type="ECO:0000256" key="12">
    <source>
        <dbReference type="ARBA" id="ARBA00031533"/>
    </source>
</evidence>
<dbReference type="Gene3D" id="1.10.390.10">
    <property type="entry name" value="Neutral Protease Domain 2"/>
    <property type="match status" value="1"/>
</dbReference>
<evidence type="ECO:0000256" key="3">
    <source>
        <dbReference type="ARBA" id="ARBA00010136"/>
    </source>
</evidence>
<proteinExistence type="inferred from homology"/>
<dbReference type="PROSITE" id="PS51257">
    <property type="entry name" value="PROKAR_LIPOPROTEIN"/>
    <property type="match status" value="1"/>
</dbReference>
<dbReference type="Gene3D" id="2.60.40.1730">
    <property type="entry name" value="tricorn interacting facor f3 domain"/>
    <property type="match status" value="1"/>
</dbReference>
<dbReference type="GO" id="GO:0006508">
    <property type="term" value="P:proteolysis"/>
    <property type="evidence" value="ECO:0007669"/>
    <property type="project" value="UniProtKB-KW"/>
</dbReference>
<feature type="domain" description="Peptidase M1 membrane alanine aminopeptidase" evidence="15">
    <location>
        <begin position="323"/>
        <end position="464"/>
    </location>
</feature>
<feature type="signal peptide" evidence="14">
    <location>
        <begin position="1"/>
        <end position="23"/>
    </location>
</feature>
<dbReference type="InterPro" id="IPR014782">
    <property type="entry name" value="Peptidase_M1_dom"/>
</dbReference>
<dbReference type="RefSeq" id="WP_133908156.1">
    <property type="nucleotide sequence ID" value="NZ_SOCP01000022.1"/>
</dbReference>
<keyword evidence="8" id="KW-0378">Hydrolase</keyword>
<comment type="similarity">
    <text evidence="3">Belongs to the peptidase M1 family.</text>
</comment>
<evidence type="ECO:0000256" key="13">
    <source>
        <dbReference type="SAM" id="MobiDB-lite"/>
    </source>
</evidence>
<keyword evidence="6" id="KW-0645">Protease</keyword>
<evidence type="ECO:0000256" key="5">
    <source>
        <dbReference type="ARBA" id="ARBA00015611"/>
    </source>
</evidence>
<evidence type="ECO:0000256" key="6">
    <source>
        <dbReference type="ARBA" id="ARBA00022670"/>
    </source>
</evidence>
<dbReference type="InterPro" id="IPR001930">
    <property type="entry name" value="Peptidase_M1"/>
</dbReference>
<dbReference type="GO" id="GO:0016285">
    <property type="term" value="F:alanyl aminopeptidase activity"/>
    <property type="evidence" value="ECO:0007669"/>
    <property type="project" value="UniProtKB-EC"/>
</dbReference>
<evidence type="ECO:0000313" key="18">
    <source>
        <dbReference type="Proteomes" id="UP000294927"/>
    </source>
</evidence>
<keyword evidence="18" id="KW-1185">Reference proteome</keyword>
<dbReference type="Pfam" id="PF01433">
    <property type="entry name" value="Peptidase_M1"/>
    <property type="match status" value="1"/>
</dbReference>
<dbReference type="SUPFAM" id="SSF55486">
    <property type="entry name" value="Metalloproteases ('zincins'), catalytic domain"/>
    <property type="match status" value="1"/>
</dbReference>
<comment type="caution">
    <text evidence="17">The sequence shown here is derived from an EMBL/GenBank/DDBJ whole genome shotgun (WGS) entry which is preliminary data.</text>
</comment>
<dbReference type="InterPro" id="IPR027268">
    <property type="entry name" value="Peptidase_M4/M1_CTD_sf"/>
</dbReference>
<evidence type="ECO:0000259" key="16">
    <source>
        <dbReference type="Pfam" id="PF17900"/>
    </source>
</evidence>
<dbReference type="GO" id="GO:0008270">
    <property type="term" value="F:zinc ion binding"/>
    <property type="evidence" value="ECO:0007669"/>
    <property type="project" value="InterPro"/>
</dbReference>
<accession>A0A4R7UXA9</accession>
<evidence type="ECO:0000256" key="4">
    <source>
        <dbReference type="ARBA" id="ARBA00012564"/>
    </source>
</evidence>
<name>A0A4R7UXA9_9PSEU</name>
<sequence>MRNRTAVRAVCLTLVAVSLSSCSVSRSRSQEGGPTSDEPSANGEASSDSAGDPYYPKDGNGGYDVTAYHVQISYDPASHELTGDTLVTSKAAEDLSTFNLDLQGLDVQSVTVGSADAKFTRSGDHELVITPPTPVASGATFETRVKYSGVPEAAEEGTLGENGWQLSSSGGAFAAGEPHSATSWYPANDTPKDKATFKLDARVPDGWSVISNGVDSAPTEGGDGWTTYHWNEPSRIATYLTTVGIDKWTFDRSTLSDGTPVVSAYAPGTEDKQSIEARLPEILDFLASKFGPYPQSAAGGIYVNENIGFSLETQTRPIYASWAEESVVVHENAHQWYGDSVSVDGWKDICLNECFASYASWLWDEAKNGANLDDEYRKEVARGTDRLWSGKLYDMGPGNEFTAVYEKGPLALHALRRLIGDEAFDRVLKEWPAKHKDSNASWPEFEQFTQQIAGKDLSGFFKAWFHDDTQPADEYLYPGPLRK</sequence>
<dbReference type="AlphaFoldDB" id="A0A4R7UXA9"/>
<dbReference type="GO" id="GO:0008237">
    <property type="term" value="F:metallopeptidase activity"/>
    <property type="evidence" value="ECO:0007669"/>
    <property type="project" value="UniProtKB-KW"/>
</dbReference>
<dbReference type="PANTHER" id="PTHR11533:SF297">
    <property type="entry name" value="AMINOPEPTIDASE N"/>
    <property type="match status" value="1"/>
</dbReference>
<evidence type="ECO:0000256" key="9">
    <source>
        <dbReference type="ARBA" id="ARBA00022833"/>
    </source>
</evidence>
<evidence type="ECO:0000256" key="1">
    <source>
        <dbReference type="ARBA" id="ARBA00000098"/>
    </source>
</evidence>
<dbReference type="SUPFAM" id="SSF63737">
    <property type="entry name" value="Leukotriene A4 hydrolase N-terminal domain"/>
    <property type="match status" value="1"/>
</dbReference>
<evidence type="ECO:0000256" key="7">
    <source>
        <dbReference type="ARBA" id="ARBA00022723"/>
    </source>
</evidence>
<gene>
    <name evidence="17" type="ORF">CLV71_122117</name>
</gene>
<dbReference type="PRINTS" id="PR00756">
    <property type="entry name" value="ALADIPTASE"/>
</dbReference>
<protein>
    <recommendedName>
        <fullName evidence="5">Aminopeptidase N</fullName>
        <ecNumber evidence="4">3.4.11.2</ecNumber>
    </recommendedName>
    <alternativeName>
        <fullName evidence="11">Alanine aminopeptidase</fullName>
    </alternativeName>
    <alternativeName>
        <fullName evidence="12">Lysyl aminopeptidase</fullName>
    </alternativeName>
</protein>
<dbReference type="EMBL" id="SOCP01000022">
    <property type="protein sequence ID" value="TDV40727.1"/>
    <property type="molecule type" value="Genomic_DNA"/>
</dbReference>
<dbReference type="PANTHER" id="PTHR11533">
    <property type="entry name" value="PROTEASE M1 ZINC METALLOPROTEASE"/>
    <property type="match status" value="1"/>
</dbReference>
<keyword evidence="14" id="KW-0732">Signal</keyword>
<evidence type="ECO:0000313" key="17">
    <source>
        <dbReference type="EMBL" id="TDV40727.1"/>
    </source>
</evidence>
<dbReference type="InterPro" id="IPR042097">
    <property type="entry name" value="Aminopeptidase_N-like_N_sf"/>
</dbReference>
<evidence type="ECO:0000256" key="11">
    <source>
        <dbReference type="ARBA" id="ARBA00029811"/>
    </source>
</evidence>